<dbReference type="Proteomes" id="UP001214441">
    <property type="component" value="Unassembled WGS sequence"/>
</dbReference>
<feature type="compositionally biased region" description="Basic and acidic residues" evidence="1">
    <location>
        <begin position="34"/>
        <end position="51"/>
    </location>
</feature>
<dbReference type="NCBIfam" id="NF005894">
    <property type="entry name" value="PRK07857.1"/>
    <property type="match status" value="1"/>
</dbReference>
<protein>
    <submittedName>
        <fullName evidence="3">Chorismate mutase</fullName>
        <ecNumber evidence="3">5.4.99.5</ecNumber>
    </submittedName>
</protein>
<dbReference type="InterPro" id="IPR036263">
    <property type="entry name" value="Chorismate_II_sf"/>
</dbReference>
<accession>A0ABT7A3M4</accession>
<sequence>MNTTAATSAGNGTATRTGAGTHAAAAGTAGARTVQDRASRGDTDGAAKGDTDGAPGTGNDENGAAAPQDAEALIAGERVRIDQLDARIIWLVRERLELSENIQRIRIESGGRRVHLSREMEILDHYSTELGRPGRDLAMTLLGLCRGQ</sequence>
<dbReference type="EMBL" id="JANCPR020000034">
    <property type="protein sequence ID" value="MDJ1135949.1"/>
    <property type="molecule type" value="Genomic_DNA"/>
</dbReference>
<dbReference type="InterPro" id="IPR010958">
    <property type="entry name" value="Chorismate_mutase_highGC-bac"/>
</dbReference>
<evidence type="ECO:0000313" key="3">
    <source>
        <dbReference type="EMBL" id="MDJ1135949.1"/>
    </source>
</evidence>
<evidence type="ECO:0000313" key="4">
    <source>
        <dbReference type="Proteomes" id="UP001214441"/>
    </source>
</evidence>
<comment type="caution">
    <text evidence="3">The sequence shown here is derived from an EMBL/GenBank/DDBJ whole genome shotgun (WGS) entry which is preliminary data.</text>
</comment>
<dbReference type="SMART" id="SM00830">
    <property type="entry name" value="CM_2"/>
    <property type="match status" value="1"/>
</dbReference>
<keyword evidence="4" id="KW-1185">Reference proteome</keyword>
<dbReference type="EC" id="5.4.99.5" evidence="3"/>
<reference evidence="3 4" key="1">
    <citation type="submission" date="2023-05" db="EMBL/GenBank/DDBJ databases">
        <title>Streptantibioticus silvisoli sp. nov., acidotolerant actinomycetes 1 from pine litter.</title>
        <authorList>
            <person name="Swiecimska M."/>
            <person name="Golinska P."/>
            <person name="Sangal V."/>
            <person name="Wachnowicz B."/>
            <person name="Goodfellow M."/>
        </authorList>
    </citation>
    <scope>NUCLEOTIDE SEQUENCE [LARGE SCALE GENOMIC DNA]</scope>
    <source>
        <strain evidence="3 4">DSM 42109</strain>
    </source>
</reference>
<feature type="region of interest" description="Disordered" evidence="1">
    <location>
        <begin position="1"/>
        <end position="69"/>
    </location>
</feature>
<dbReference type="NCBIfam" id="TIGR01808">
    <property type="entry name" value="CM_M_hiGC-arch"/>
    <property type="match status" value="1"/>
</dbReference>
<dbReference type="InterPro" id="IPR002701">
    <property type="entry name" value="CM_II_prokaryot"/>
</dbReference>
<organism evidence="3 4">
    <name type="scientific">Streptomyces iconiensis</name>
    <dbReference type="NCBI Taxonomy" id="1384038"/>
    <lineage>
        <taxon>Bacteria</taxon>
        <taxon>Bacillati</taxon>
        <taxon>Actinomycetota</taxon>
        <taxon>Actinomycetes</taxon>
        <taxon>Kitasatosporales</taxon>
        <taxon>Streptomycetaceae</taxon>
        <taxon>Streptomyces</taxon>
    </lineage>
</organism>
<proteinExistence type="predicted"/>
<dbReference type="InterPro" id="IPR036979">
    <property type="entry name" value="CM_dom_sf"/>
</dbReference>
<feature type="domain" description="Chorismate mutase" evidence="2">
    <location>
        <begin position="68"/>
        <end position="148"/>
    </location>
</feature>
<name>A0ABT7A3M4_9ACTN</name>
<dbReference type="RefSeq" id="WP_274040264.1">
    <property type="nucleotide sequence ID" value="NZ_JANCPR020000034.1"/>
</dbReference>
<dbReference type="SUPFAM" id="SSF48600">
    <property type="entry name" value="Chorismate mutase II"/>
    <property type="match status" value="1"/>
</dbReference>
<dbReference type="Gene3D" id="1.20.59.10">
    <property type="entry name" value="Chorismate mutase"/>
    <property type="match status" value="1"/>
</dbReference>
<keyword evidence="3" id="KW-0413">Isomerase</keyword>
<dbReference type="GO" id="GO:0004106">
    <property type="term" value="F:chorismate mutase activity"/>
    <property type="evidence" value="ECO:0007669"/>
    <property type="project" value="UniProtKB-EC"/>
</dbReference>
<gene>
    <name evidence="3" type="ORF">NMN56_029185</name>
</gene>
<evidence type="ECO:0000259" key="2">
    <source>
        <dbReference type="PROSITE" id="PS51168"/>
    </source>
</evidence>
<evidence type="ECO:0000256" key="1">
    <source>
        <dbReference type="SAM" id="MobiDB-lite"/>
    </source>
</evidence>
<dbReference type="PROSITE" id="PS51168">
    <property type="entry name" value="CHORISMATE_MUT_2"/>
    <property type="match status" value="1"/>
</dbReference>
<feature type="compositionally biased region" description="Low complexity" evidence="1">
    <location>
        <begin position="1"/>
        <end position="33"/>
    </location>
</feature>